<reference evidence="6 7" key="1">
    <citation type="journal article" date="2012" name="Appl. Environ. Microbiol.">
        <title>Draft genome sequence of a psychrotolerant sulfur-oxidizing bacterium, Sulfuricella denitrificans skB26, and proteomic insights into cold adaptation.</title>
        <authorList>
            <person name="Watanabe T."/>
            <person name="Kojima H."/>
            <person name="Fukui M."/>
        </authorList>
    </citation>
    <scope>NUCLEOTIDE SEQUENCE [LARGE SCALE GENOMIC DNA]</scope>
    <source>
        <strain evidence="7">skB26</strain>
    </source>
</reference>
<dbReference type="PANTHER" id="PTHR12151:SF25">
    <property type="entry name" value="LINALOOL DEHYDRATASE_ISOMERASE DOMAIN-CONTAINING PROTEIN"/>
    <property type="match status" value="1"/>
</dbReference>
<feature type="binding site" evidence="3">
    <location>
        <position position="82"/>
    </location>
    <ligand>
        <name>Cu cation</name>
        <dbReference type="ChEBI" id="CHEBI:23378"/>
    </ligand>
</feature>
<dbReference type="Proteomes" id="UP000015559">
    <property type="component" value="Chromosome"/>
</dbReference>
<comment type="similarity">
    <text evidence="1">Belongs to the SCO1/2 family.</text>
</comment>
<dbReference type="Pfam" id="PF02630">
    <property type="entry name" value="SCO1-SenC"/>
    <property type="match status" value="1"/>
</dbReference>
<name>S6AJE1_SULDS</name>
<gene>
    <name evidence="6" type="ORF">SCD_n02651</name>
</gene>
<keyword evidence="3" id="KW-0479">Metal-binding</keyword>
<evidence type="ECO:0000256" key="2">
    <source>
        <dbReference type="ARBA" id="ARBA00023008"/>
    </source>
</evidence>
<proteinExistence type="inferred from homology"/>
<evidence type="ECO:0000256" key="4">
    <source>
        <dbReference type="PIRSR" id="PIRSR603782-2"/>
    </source>
</evidence>
<dbReference type="CDD" id="cd02968">
    <property type="entry name" value="SCO"/>
    <property type="match status" value="1"/>
</dbReference>
<keyword evidence="7" id="KW-1185">Reference proteome</keyword>
<dbReference type="AlphaFoldDB" id="S6AJE1"/>
<dbReference type="PROSITE" id="PS51352">
    <property type="entry name" value="THIOREDOXIN_2"/>
    <property type="match status" value="1"/>
</dbReference>
<organism evidence="6 7">
    <name type="scientific">Sulfuricella denitrificans (strain DSM 22764 / NBRC 105220 / skB26)</name>
    <dbReference type="NCBI Taxonomy" id="1163617"/>
    <lineage>
        <taxon>Bacteria</taxon>
        <taxon>Pseudomonadati</taxon>
        <taxon>Pseudomonadota</taxon>
        <taxon>Betaproteobacteria</taxon>
        <taxon>Nitrosomonadales</taxon>
        <taxon>Sulfuricellaceae</taxon>
        <taxon>Sulfuricella</taxon>
    </lineage>
</organism>
<dbReference type="eggNOG" id="COG1999">
    <property type="taxonomic scope" value="Bacteria"/>
</dbReference>
<dbReference type="InterPro" id="IPR003782">
    <property type="entry name" value="SCO1/SenC"/>
</dbReference>
<dbReference type="InterPro" id="IPR036249">
    <property type="entry name" value="Thioredoxin-like_sf"/>
</dbReference>
<feature type="domain" description="Thioredoxin" evidence="5">
    <location>
        <begin position="26"/>
        <end position="202"/>
    </location>
</feature>
<dbReference type="Gene3D" id="3.40.30.10">
    <property type="entry name" value="Glutaredoxin"/>
    <property type="match status" value="1"/>
</dbReference>
<keyword evidence="4" id="KW-1015">Disulfide bond</keyword>
<feature type="disulfide bond" description="Redox-active" evidence="4">
    <location>
        <begin position="78"/>
        <end position="82"/>
    </location>
</feature>
<dbReference type="STRING" id="1163617.SCD_n02651"/>
<dbReference type="EMBL" id="AP013066">
    <property type="protein sequence ID" value="BAN36451.1"/>
    <property type="molecule type" value="Genomic_DNA"/>
</dbReference>
<dbReference type="HOGENOM" id="CLU_050131_3_0_4"/>
<feature type="binding site" evidence="3">
    <location>
        <position position="78"/>
    </location>
    <ligand>
        <name>Cu cation</name>
        <dbReference type="ChEBI" id="CHEBI:23378"/>
    </ligand>
</feature>
<dbReference type="SUPFAM" id="SSF52833">
    <property type="entry name" value="Thioredoxin-like"/>
    <property type="match status" value="1"/>
</dbReference>
<dbReference type="KEGG" id="sdr:SCD_n02651"/>
<dbReference type="GO" id="GO:0046872">
    <property type="term" value="F:metal ion binding"/>
    <property type="evidence" value="ECO:0007669"/>
    <property type="project" value="UniProtKB-KW"/>
</dbReference>
<evidence type="ECO:0000256" key="1">
    <source>
        <dbReference type="ARBA" id="ARBA00010996"/>
    </source>
</evidence>
<feature type="binding site" evidence="3">
    <location>
        <position position="167"/>
    </location>
    <ligand>
        <name>Cu cation</name>
        <dbReference type="ChEBI" id="CHEBI:23378"/>
    </ligand>
</feature>
<evidence type="ECO:0000259" key="5">
    <source>
        <dbReference type="PROSITE" id="PS51352"/>
    </source>
</evidence>
<keyword evidence="2 3" id="KW-0186">Copper</keyword>
<accession>S6AJE1</accession>
<dbReference type="PANTHER" id="PTHR12151">
    <property type="entry name" value="ELECTRON TRANSPORT PROTIN SCO1/SENC FAMILY MEMBER"/>
    <property type="match status" value="1"/>
</dbReference>
<evidence type="ECO:0000313" key="6">
    <source>
        <dbReference type="EMBL" id="BAN36451.1"/>
    </source>
</evidence>
<protein>
    <submittedName>
        <fullName evidence="6">SCO1/SenC/PrrC protein</fullName>
    </submittedName>
</protein>
<evidence type="ECO:0000256" key="3">
    <source>
        <dbReference type="PIRSR" id="PIRSR603782-1"/>
    </source>
</evidence>
<sequence length="205" mass="22525">MRLVTERFGLWVAVVTFMLAMLPGCADKGVPVEPFVATDITGADFARDFRLVDHHGKTRTLADFRGKAVLIFFGYTHCPDVCLTMLSGLAMVQKRLGDDAARVQVLFVTLDPARDTPELLAKFVTYFHKDFLALYGDESTIAETAKEFKVTYAKHDSGSAAGYLLDHSAGVYGFDSGGRLRVLINHDAELASIVHDVKLLLGEKP</sequence>
<evidence type="ECO:0000313" key="7">
    <source>
        <dbReference type="Proteomes" id="UP000015559"/>
    </source>
</evidence>
<dbReference type="InterPro" id="IPR013766">
    <property type="entry name" value="Thioredoxin_domain"/>
</dbReference>